<keyword evidence="4" id="KW-1185">Reference proteome</keyword>
<sequence>MQSTHANQPSGDGADRTNRFLSSSGTDTPNTLSLRERAASQPPRTSASQAFLASPSLQSMRTNSGGGPGVWPRFSSGLNPDSSLQPGLPSSVPTRSSSFSARAGAAFPSTMRDSRFASTFEDDESEALSDMNDPYDDRYYGTSPPAIGSGIPGRGRTFAADMTRSRSQSVATTTRPGLGSFNGAALWNDPAFSGSNPLQIPGPSARYDNLKPTGSSRYGSLGALGRSPSNGYSHGVSLTDQSNMSPFVRDLQHIMDEPYRDPWLSRGGSDENGGGGSGTTSRRHSVSVIARPRPSVVGFNAPGLDPDDPVQHSRSAAYSFSSTSSSGGGLLLTDDDLASDLGMLSLGAETARSPHLANAASPSSLPSGTGLARSPAYERLSPYQPLHLNIPGGTASGYRSGAVGSPSESAFSGGSPSRHQLEGEYPPQRENVGRGLTARFVPGQGIQHIPEASLLPTPITPGGQLRSNYAGGAMQRRASDAAKSITELGKGVPLHAVPMSWPLYIVEFKAGRTDLFYCTDLGLDIRVGDLVIVEADRGRDLGKVVNDTITLAEVEEFQRQQKVMSSYAEAQGQMPTSPTGQGAKEINPKQIYEKARAEHTQGLVQKIGDEAKALELCRSKVKQRKLPMEVVDAEYQWDRRKLTFYFIAEKRIDFRELVRELFRLYKTRIWMASLGGPAAHEQ</sequence>
<dbReference type="PANTHER" id="PTHR43830">
    <property type="entry name" value="PROTEIN PSP1"/>
    <property type="match status" value="1"/>
</dbReference>
<comment type="caution">
    <text evidence="3">The sequence shown here is derived from an EMBL/GenBank/DDBJ whole genome shotgun (WGS) entry which is preliminary data.</text>
</comment>
<feature type="compositionally biased region" description="Low complexity" evidence="1">
    <location>
        <begin position="90"/>
        <end position="107"/>
    </location>
</feature>
<accession>A0A9P3G871</accession>
<evidence type="ECO:0000313" key="4">
    <source>
        <dbReference type="Proteomes" id="UP000703269"/>
    </source>
</evidence>
<dbReference type="GO" id="GO:0005737">
    <property type="term" value="C:cytoplasm"/>
    <property type="evidence" value="ECO:0007669"/>
    <property type="project" value="TreeGrafter"/>
</dbReference>
<evidence type="ECO:0000259" key="2">
    <source>
        <dbReference type="PROSITE" id="PS51411"/>
    </source>
</evidence>
<feature type="compositionally biased region" description="Polar residues" evidence="1">
    <location>
        <begin position="19"/>
        <end position="33"/>
    </location>
</feature>
<gene>
    <name evidence="3" type="ORF">PsYK624_052740</name>
</gene>
<feature type="compositionally biased region" description="Polar residues" evidence="1">
    <location>
        <begin position="1"/>
        <end position="10"/>
    </location>
</feature>
<feature type="compositionally biased region" description="Polar residues" evidence="1">
    <location>
        <begin position="42"/>
        <end position="63"/>
    </location>
</feature>
<protein>
    <submittedName>
        <fullName evidence="3">PSP1 domain-containing protein</fullName>
    </submittedName>
</protein>
<feature type="region of interest" description="Disordered" evidence="1">
    <location>
        <begin position="353"/>
        <end position="373"/>
    </location>
</feature>
<feature type="compositionally biased region" description="Polar residues" evidence="1">
    <location>
        <begin position="406"/>
        <end position="418"/>
    </location>
</feature>
<feature type="domain" description="PSP1 C-terminal" evidence="2">
    <location>
        <begin position="589"/>
        <end position="674"/>
    </location>
</feature>
<proteinExistence type="predicted"/>
<organism evidence="3 4">
    <name type="scientific">Phanerochaete sordida</name>
    <dbReference type="NCBI Taxonomy" id="48140"/>
    <lineage>
        <taxon>Eukaryota</taxon>
        <taxon>Fungi</taxon>
        <taxon>Dikarya</taxon>
        <taxon>Basidiomycota</taxon>
        <taxon>Agaricomycotina</taxon>
        <taxon>Agaricomycetes</taxon>
        <taxon>Polyporales</taxon>
        <taxon>Phanerochaetaceae</taxon>
        <taxon>Phanerochaete</taxon>
    </lineage>
</organism>
<dbReference type="Pfam" id="PF04468">
    <property type="entry name" value="PSP1"/>
    <property type="match status" value="1"/>
</dbReference>
<evidence type="ECO:0000256" key="1">
    <source>
        <dbReference type="SAM" id="MobiDB-lite"/>
    </source>
</evidence>
<name>A0A9P3G871_9APHY</name>
<feature type="compositionally biased region" description="Polar residues" evidence="1">
    <location>
        <begin position="76"/>
        <end position="85"/>
    </location>
</feature>
<dbReference type="EMBL" id="BPQB01000012">
    <property type="protein sequence ID" value="GJE89179.1"/>
    <property type="molecule type" value="Genomic_DNA"/>
</dbReference>
<dbReference type="OrthoDB" id="243127at2759"/>
<feature type="region of interest" description="Disordered" evidence="1">
    <location>
        <begin position="1"/>
        <end position="138"/>
    </location>
</feature>
<reference evidence="3 4" key="1">
    <citation type="submission" date="2021-08" db="EMBL/GenBank/DDBJ databases">
        <title>Draft Genome Sequence of Phanerochaete sordida strain YK-624.</title>
        <authorList>
            <person name="Mori T."/>
            <person name="Dohra H."/>
            <person name="Suzuki T."/>
            <person name="Kawagishi H."/>
            <person name="Hirai H."/>
        </authorList>
    </citation>
    <scope>NUCLEOTIDE SEQUENCE [LARGE SCALE GENOMIC DNA]</scope>
    <source>
        <strain evidence="3 4">YK-624</strain>
    </source>
</reference>
<feature type="region of interest" description="Disordered" evidence="1">
    <location>
        <begin position="397"/>
        <end position="429"/>
    </location>
</feature>
<evidence type="ECO:0000313" key="3">
    <source>
        <dbReference type="EMBL" id="GJE89179.1"/>
    </source>
</evidence>
<dbReference type="AlphaFoldDB" id="A0A9P3G871"/>
<dbReference type="InterPro" id="IPR047767">
    <property type="entry name" value="PSP1-like"/>
</dbReference>
<feature type="region of interest" description="Disordered" evidence="1">
    <location>
        <begin position="303"/>
        <end position="330"/>
    </location>
</feature>
<dbReference type="NCBIfam" id="NF041131">
    <property type="entry name" value="RicT_YaaT_fam"/>
    <property type="match status" value="1"/>
</dbReference>
<feature type="compositionally biased region" description="Low complexity" evidence="1">
    <location>
        <begin position="353"/>
        <end position="367"/>
    </location>
</feature>
<dbReference type="Proteomes" id="UP000703269">
    <property type="component" value="Unassembled WGS sequence"/>
</dbReference>
<dbReference type="PANTHER" id="PTHR43830:SF3">
    <property type="entry name" value="PROTEIN PSP1"/>
    <property type="match status" value="1"/>
</dbReference>
<dbReference type="PROSITE" id="PS51411">
    <property type="entry name" value="PSP1_C"/>
    <property type="match status" value="1"/>
</dbReference>
<dbReference type="InterPro" id="IPR007557">
    <property type="entry name" value="PSP1_C"/>
</dbReference>
<feature type="region of interest" description="Disordered" evidence="1">
    <location>
        <begin position="259"/>
        <end position="287"/>
    </location>
</feature>